<dbReference type="RefSeq" id="XP_024773076.1">
    <property type="nucleotide sequence ID" value="XM_024915363.1"/>
</dbReference>
<protein>
    <submittedName>
        <fullName evidence="1">Uncharacterized protein</fullName>
    </submittedName>
</protein>
<proteinExistence type="predicted"/>
<dbReference type="EMBL" id="KZ679682">
    <property type="protein sequence ID" value="PTB53399.1"/>
    <property type="molecule type" value="Genomic_DNA"/>
</dbReference>
<reference evidence="1 2" key="1">
    <citation type="submission" date="2016-07" db="EMBL/GenBank/DDBJ databases">
        <title>Multiple horizontal gene transfer events from other fungi enriched the ability of initially mycotrophic Trichoderma (Ascomycota) to feed on dead plant biomass.</title>
        <authorList>
            <consortium name="DOE Joint Genome Institute"/>
            <person name="Aerts A."/>
            <person name="Atanasova L."/>
            <person name="Chenthamara K."/>
            <person name="Zhang J."/>
            <person name="Grujic M."/>
            <person name="Henrissat B."/>
            <person name="Kuo A."/>
            <person name="Salamov A."/>
            <person name="Lipzen A."/>
            <person name="Labutti K."/>
            <person name="Barry K."/>
            <person name="Miao Y."/>
            <person name="Rahimi M.J."/>
            <person name="Shen Q."/>
            <person name="Grigoriev I.V."/>
            <person name="Kubicek C.P."/>
            <person name="Druzhinina I.S."/>
        </authorList>
    </citation>
    <scope>NUCLEOTIDE SEQUENCE [LARGE SCALE GENOMIC DNA]</scope>
    <source>
        <strain evidence="1 2">CBS 226.95</strain>
    </source>
</reference>
<evidence type="ECO:0000313" key="1">
    <source>
        <dbReference type="EMBL" id="PTB53399.1"/>
    </source>
</evidence>
<accession>A0A2T4A8J9</accession>
<dbReference type="GeneID" id="36623931"/>
<sequence>MLSSLAFGGDKFGNFFSLLYSQPCTSRLRRLEFFLRLPYAQLFQISLGSAVRLVVFRGLTRQDDIAVPLTANVAFHRARKRSREKGSCHCQTSDWYATNNRSFLTLGRRAANAIESGETAPSLRIVP</sequence>
<dbReference type="Proteomes" id="UP000241690">
    <property type="component" value="Unassembled WGS sequence"/>
</dbReference>
<organism evidence="1 2">
    <name type="scientific">Trichoderma harzianum CBS 226.95</name>
    <dbReference type="NCBI Taxonomy" id="983964"/>
    <lineage>
        <taxon>Eukaryota</taxon>
        <taxon>Fungi</taxon>
        <taxon>Dikarya</taxon>
        <taxon>Ascomycota</taxon>
        <taxon>Pezizomycotina</taxon>
        <taxon>Sordariomycetes</taxon>
        <taxon>Hypocreomycetidae</taxon>
        <taxon>Hypocreales</taxon>
        <taxon>Hypocreaceae</taxon>
        <taxon>Trichoderma</taxon>
    </lineage>
</organism>
<dbReference type="AlphaFoldDB" id="A0A2T4A8J9"/>
<gene>
    <name evidence="1" type="ORF">M431DRAFT_461890</name>
</gene>
<evidence type="ECO:0000313" key="2">
    <source>
        <dbReference type="Proteomes" id="UP000241690"/>
    </source>
</evidence>
<keyword evidence="2" id="KW-1185">Reference proteome</keyword>
<name>A0A2T4A8J9_TRIHA</name>